<accession>A0ABV5ZVJ2</accession>
<dbReference type="RefSeq" id="WP_377852114.1">
    <property type="nucleotide sequence ID" value="NZ_JBHLZU010000010.1"/>
</dbReference>
<keyword evidence="2" id="KW-1185">Reference proteome</keyword>
<evidence type="ECO:0000313" key="1">
    <source>
        <dbReference type="EMBL" id="MFB9904916.1"/>
    </source>
</evidence>
<dbReference type="Proteomes" id="UP001589693">
    <property type="component" value="Unassembled WGS sequence"/>
</dbReference>
<protein>
    <submittedName>
        <fullName evidence="1">Uncharacterized protein</fullName>
    </submittedName>
</protein>
<sequence>MTGVAQASERNILGPTGYKGIELGASEAQAVATGLLVDGEGGEFCRRYYFAPTEGTMPRASGVFISGSRGVTLIGGTSRMRTNEGVGRGSKLADAKRVYPDLTRDPEADWLYTSPVPGNKDAKYKFVVLNDIVDDFSLESNDRGGC</sequence>
<organism evidence="1 2">
    <name type="scientific">Allokutzneria oryzae</name>
    <dbReference type="NCBI Taxonomy" id="1378989"/>
    <lineage>
        <taxon>Bacteria</taxon>
        <taxon>Bacillati</taxon>
        <taxon>Actinomycetota</taxon>
        <taxon>Actinomycetes</taxon>
        <taxon>Pseudonocardiales</taxon>
        <taxon>Pseudonocardiaceae</taxon>
        <taxon>Allokutzneria</taxon>
    </lineage>
</organism>
<evidence type="ECO:0000313" key="2">
    <source>
        <dbReference type="Proteomes" id="UP001589693"/>
    </source>
</evidence>
<name>A0ABV5ZVJ2_9PSEU</name>
<dbReference type="EMBL" id="JBHLZU010000010">
    <property type="protein sequence ID" value="MFB9904916.1"/>
    <property type="molecule type" value="Genomic_DNA"/>
</dbReference>
<proteinExistence type="predicted"/>
<reference evidence="1 2" key="1">
    <citation type="submission" date="2024-09" db="EMBL/GenBank/DDBJ databases">
        <authorList>
            <person name="Sun Q."/>
            <person name="Mori K."/>
        </authorList>
    </citation>
    <scope>NUCLEOTIDE SEQUENCE [LARGE SCALE GENOMIC DNA]</scope>
    <source>
        <strain evidence="1 2">TBRC 7907</strain>
    </source>
</reference>
<comment type="caution">
    <text evidence="1">The sequence shown here is derived from an EMBL/GenBank/DDBJ whole genome shotgun (WGS) entry which is preliminary data.</text>
</comment>
<gene>
    <name evidence="1" type="ORF">ACFFQA_13315</name>
</gene>